<feature type="domain" description="Luciferase-like" evidence="2">
    <location>
        <begin position="42"/>
        <end position="290"/>
    </location>
</feature>
<organism evidence="3 4">
    <name type="scientific">Georgenia satyanarayanai</name>
    <dbReference type="NCBI Taxonomy" id="860221"/>
    <lineage>
        <taxon>Bacteria</taxon>
        <taxon>Bacillati</taxon>
        <taxon>Actinomycetota</taxon>
        <taxon>Actinomycetes</taxon>
        <taxon>Micrococcales</taxon>
        <taxon>Bogoriellaceae</taxon>
        <taxon>Georgenia</taxon>
    </lineage>
</organism>
<dbReference type="SUPFAM" id="SSF51679">
    <property type="entry name" value="Bacterial luciferase-like"/>
    <property type="match status" value="1"/>
</dbReference>
<evidence type="ECO:0000259" key="2">
    <source>
        <dbReference type="Pfam" id="PF00296"/>
    </source>
</evidence>
<keyword evidence="4" id="KW-1185">Reference proteome</keyword>
<keyword evidence="3" id="KW-0503">Monooxygenase</keyword>
<dbReference type="InterPro" id="IPR011251">
    <property type="entry name" value="Luciferase-like_dom"/>
</dbReference>
<dbReference type="AlphaFoldDB" id="A0A2Y9AJV7"/>
<dbReference type="PANTHER" id="PTHR43244:SF1">
    <property type="entry name" value="5,10-METHYLENETETRAHYDROMETHANOPTERIN REDUCTASE"/>
    <property type="match status" value="1"/>
</dbReference>
<gene>
    <name evidence="3" type="ORF">SAMN05216184_11082</name>
</gene>
<proteinExistence type="predicted"/>
<evidence type="ECO:0000313" key="4">
    <source>
        <dbReference type="Proteomes" id="UP000250222"/>
    </source>
</evidence>
<dbReference type="InterPro" id="IPR050564">
    <property type="entry name" value="F420-G6PD/mer"/>
</dbReference>
<evidence type="ECO:0000313" key="3">
    <source>
        <dbReference type="EMBL" id="SSA44791.1"/>
    </source>
</evidence>
<dbReference type="GO" id="GO:0004497">
    <property type="term" value="F:monooxygenase activity"/>
    <property type="evidence" value="ECO:0007669"/>
    <property type="project" value="UniProtKB-KW"/>
</dbReference>
<dbReference type="GO" id="GO:0016705">
    <property type="term" value="F:oxidoreductase activity, acting on paired donors, with incorporation or reduction of molecular oxygen"/>
    <property type="evidence" value="ECO:0007669"/>
    <property type="project" value="InterPro"/>
</dbReference>
<name>A0A2Y9AJV7_9MICO</name>
<dbReference type="InterPro" id="IPR036661">
    <property type="entry name" value="Luciferase-like_sf"/>
</dbReference>
<dbReference type="Proteomes" id="UP000250222">
    <property type="component" value="Unassembled WGS sequence"/>
</dbReference>
<dbReference type="Pfam" id="PF00296">
    <property type="entry name" value="Bac_luciferase"/>
    <property type="match status" value="1"/>
</dbReference>
<reference evidence="3 4" key="1">
    <citation type="submission" date="2016-10" db="EMBL/GenBank/DDBJ databases">
        <authorList>
            <person name="Cai Z."/>
        </authorList>
    </citation>
    <scope>NUCLEOTIDE SEQUENCE [LARGE SCALE GENOMIC DNA]</scope>
    <source>
        <strain evidence="3 4">CGMCC 1.10826</strain>
    </source>
</reference>
<accession>A0A2Y9AJV7</accession>
<sequence>MGGISVFTPFVPRRPEQLVPLGELVAQDGRGALWQGQSTLVETNQGFAFLAGAGVRVPIGVGVTLTPLRHPYYAAMEARSLALATGSRVTFGLGPGGTSFQVALRGAAYPSQLGAMRDYLVAVRQLLTGVPVQVETADFACAARLPSAPSAPIELGFGVLRPRMARLAGEVADAAITWLTPARYLREVVVPALEEGAAAAGRPRPRLVTILPIARRRARHEPYQLAMASNFAHSRAPHYIDMLGKAGIAVDAADPVAGARAIVAGGAFLCGEPDELAEMVQEYWDAGVDEIVLNVTGVYNVEGLEAALEELRVLLAMLPAGADVALVP</sequence>
<keyword evidence="1" id="KW-0560">Oxidoreductase</keyword>
<dbReference type="PANTHER" id="PTHR43244">
    <property type="match status" value="1"/>
</dbReference>
<evidence type="ECO:0000256" key="1">
    <source>
        <dbReference type="ARBA" id="ARBA00023002"/>
    </source>
</evidence>
<protein>
    <submittedName>
        <fullName evidence="3">Flavin-dependent oxidoreductase, luciferase family (Includes alkanesulfonate monooxygenase SsuD and methylene tetrahydromethanopterin reductase)</fullName>
    </submittedName>
</protein>
<dbReference type="Gene3D" id="3.20.20.30">
    <property type="entry name" value="Luciferase-like domain"/>
    <property type="match status" value="1"/>
</dbReference>
<dbReference type="EMBL" id="UETB01000010">
    <property type="protein sequence ID" value="SSA44791.1"/>
    <property type="molecule type" value="Genomic_DNA"/>
</dbReference>